<keyword evidence="2 3" id="KW-0539">Nucleus</keyword>
<evidence type="ECO:0000313" key="8">
    <source>
        <dbReference type="Proteomes" id="UP000041254"/>
    </source>
</evidence>
<dbReference type="InterPro" id="IPR036987">
    <property type="entry name" value="SRA-YDG_sf"/>
</dbReference>
<accession>A0A0G4FVW6</accession>
<evidence type="ECO:0000256" key="1">
    <source>
        <dbReference type="ARBA" id="ARBA00004286"/>
    </source>
</evidence>
<dbReference type="SMART" id="SM00317">
    <property type="entry name" value="SET"/>
    <property type="match status" value="1"/>
</dbReference>
<dbReference type="InterPro" id="IPR046341">
    <property type="entry name" value="SET_dom_sf"/>
</dbReference>
<dbReference type="Pfam" id="PF02182">
    <property type="entry name" value="SAD_SRA"/>
    <property type="match status" value="1"/>
</dbReference>
<feature type="compositionally biased region" description="Basic and acidic residues" evidence="4">
    <location>
        <begin position="268"/>
        <end position="280"/>
    </location>
</feature>
<feature type="compositionally biased region" description="Basic and acidic residues" evidence="4">
    <location>
        <begin position="683"/>
        <end position="695"/>
    </location>
</feature>
<dbReference type="InterPro" id="IPR003105">
    <property type="entry name" value="SRA_YDG"/>
</dbReference>
<feature type="region of interest" description="Disordered" evidence="4">
    <location>
        <begin position="677"/>
        <end position="717"/>
    </location>
</feature>
<dbReference type="PANTHER" id="PTHR45660">
    <property type="entry name" value="HISTONE-LYSINE N-METHYLTRANSFERASE SETMAR"/>
    <property type="match status" value="1"/>
</dbReference>
<sequence>MDDCVREVTAEFNEAQKAIWDDLVERGDKEGQWKYLYRKFALVMDASNPDAVDEEGVEGAGSGLKKKNDSAVCREIEEELGLTSERHVVGLPYFPVPPGTILPYRSTLKLLGLHQENMKGIGTLQREDGKWVTRSVAAMGGEGGDSMYEDLDKLDRIMYAGEGKGADQDMTNKSNRAMLQSSKNKIPVRVIRGYKDNPRKFAPCWGYRYDGLYVIKEAFEVGREEIIKARKDDKEEGDTVKHTRVWKFVMEYLTPQPGEDPDYTPPINDKRLPDAHEPGHMRRLATKNKADHDQNGGGSPRRLSLAVRRSDGSHKTLQWKEIIWLDTFQEAFDKALAAACKDVRPTKEWHGRVVAHLGGQPAPAPAAAAAAAAGAAERSSSSSDNTVPNWSRYGFFPFQLCLTYGNPFRMETIPVPRSLANRVIERYLPIVQPESGLDERTPTAVCLLLAEPLRDWEAEKDASQGRERRGMMRVIGGEPGEVPTGYGYVPQCVAFTKLLAGPPSTQVPANDLSEWACGGCADSQDIGRRTDEIPTNKLMGYKPGLQKKVAVRKTDDGKWELIADEDIDKDTYVLEVAGELISVAESHCRYARYTANEHDWYPLIQVSYAEDVERADPDWQLTLPAIDTRYFGNAARFVRHSEQTNLNQKMILRGQVESHLPVVGLFTNQPLLKGTPLTSCFGTDKRGEQQGKDTAEMGDAGGPPAKRRKRAVVVTDV</sequence>
<dbReference type="GO" id="GO:0003690">
    <property type="term" value="F:double-stranded DNA binding"/>
    <property type="evidence" value="ECO:0007669"/>
    <property type="project" value="TreeGrafter"/>
</dbReference>
<dbReference type="AlphaFoldDB" id="A0A0G4FVW6"/>
<dbReference type="Gene3D" id="2.30.280.10">
    <property type="entry name" value="SRA-YDG"/>
    <property type="match status" value="1"/>
</dbReference>
<dbReference type="PANTHER" id="PTHR45660:SF13">
    <property type="entry name" value="HISTONE-LYSINE N-METHYLTRANSFERASE SETMAR"/>
    <property type="match status" value="1"/>
</dbReference>
<dbReference type="PhylomeDB" id="A0A0G4FVW6"/>
<dbReference type="InterPro" id="IPR051357">
    <property type="entry name" value="H3K9_HMTase_SUVAR3-9"/>
</dbReference>
<protein>
    <recommendedName>
        <fullName evidence="9">YDG domain-containing protein</fullName>
    </recommendedName>
</protein>
<dbReference type="InParanoid" id="A0A0G4FVW6"/>
<dbReference type="PROSITE" id="PS50280">
    <property type="entry name" value="SET"/>
    <property type="match status" value="1"/>
</dbReference>
<dbReference type="InterPro" id="IPR015947">
    <property type="entry name" value="PUA-like_sf"/>
</dbReference>
<dbReference type="GO" id="GO:0042054">
    <property type="term" value="F:histone methyltransferase activity"/>
    <property type="evidence" value="ECO:0007669"/>
    <property type="project" value="TreeGrafter"/>
</dbReference>
<dbReference type="VEuPathDB" id="CryptoDB:Vbra_402"/>
<dbReference type="Proteomes" id="UP000041254">
    <property type="component" value="Unassembled WGS sequence"/>
</dbReference>
<feature type="region of interest" description="Disordered" evidence="4">
    <location>
        <begin position="257"/>
        <end position="307"/>
    </location>
</feature>
<dbReference type="OrthoDB" id="616263at2759"/>
<evidence type="ECO:0000259" key="6">
    <source>
        <dbReference type="PROSITE" id="PS51015"/>
    </source>
</evidence>
<evidence type="ECO:0000256" key="4">
    <source>
        <dbReference type="SAM" id="MobiDB-lite"/>
    </source>
</evidence>
<dbReference type="SUPFAM" id="SSF82199">
    <property type="entry name" value="SET domain"/>
    <property type="match status" value="1"/>
</dbReference>
<feature type="domain" description="YDG" evidence="6">
    <location>
        <begin position="91"/>
        <end position="235"/>
    </location>
</feature>
<dbReference type="Pfam" id="PF00856">
    <property type="entry name" value="SET"/>
    <property type="match status" value="1"/>
</dbReference>
<dbReference type="GO" id="GO:0005634">
    <property type="term" value="C:nucleus"/>
    <property type="evidence" value="ECO:0007669"/>
    <property type="project" value="UniProtKB-SubCell"/>
</dbReference>
<evidence type="ECO:0008006" key="9">
    <source>
        <dbReference type="Google" id="ProtNLM"/>
    </source>
</evidence>
<keyword evidence="8" id="KW-1185">Reference proteome</keyword>
<evidence type="ECO:0000256" key="2">
    <source>
        <dbReference type="ARBA" id="ARBA00023242"/>
    </source>
</evidence>
<gene>
    <name evidence="7" type="ORF">Vbra_402</name>
</gene>
<dbReference type="InterPro" id="IPR001214">
    <property type="entry name" value="SET_dom"/>
</dbReference>
<evidence type="ECO:0000256" key="3">
    <source>
        <dbReference type="PROSITE-ProRule" id="PRU00358"/>
    </source>
</evidence>
<dbReference type="GO" id="GO:0005694">
    <property type="term" value="C:chromosome"/>
    <property type="evidence" value="ECO:0007669"/>
    <property type="project" value="UniProtKB-SubCell"/>
</dbReference>
<feature type="domain" description="SET" evidence="5">
    <location>
        <begin position="547"/>
        <end position="682"/>
    </location>
</feature>
<reference evidence="7 8" key="1">
    <citation type="submission" date="2014-11" db="EMBL/GenBank/DDBJ databases">
        <authorList>
            <person name="Zhu J."/>
            <person name="Qi W."/>
            <person name="Song R."/>
        </authorList>
    </citation>
    <scope>NUCLEOTIDE SEQUENCE [LARGE SCALE GENOMIC DNA]</scope>
</reference>
<dbReference type="SMART" id="SM00466">
    <property type="entry name" value="SRA"/>
    <property type="match status" value="1"/>
</dbReference>
<name>A0A0G4FVW6_VITBC</name>
<evidence type="ECO:0000259" key="5">
    <source>
        <dbReference type="PROSITE" id="PS50280"/>
    </source>
</evidence>
<dbReference type="PROSITE" id="PS51015">
    <property type="entry name" value="YDG"/>
    <property type="match status" value="1"/>
</dbReference>
<evidence type="ECO:0000313" key="7">
    <source>
        <dbReference type="EMBL" id="CEM18749.1"/>
    </source>
</evidence>
<dbReference type="EMBL" id="CDMY01000508">
    <property type="protein sequence ID" value="CEM18749.1"/>
    <property type="molecule type" value="Genomic_DNA"/>
</dbReference>
<dbReference type="STRING" id="1169540.A0A0G4FVW6"/>
<organism evidence="7 8">
    <name type="scientific">Vitrella brassicaformis (strain CCMP3155)</name>
    <dbReference type="NCBI Taxonomy" id="1169540"/>
    <lineage>
        <taxon>Eukaryota</taxon>
        <taxon>Sar</taxon>
        <taxon>Alveolata</taxon>
        <taxon>Colpodellida</taxon>
        <taxon>Vitrellaceae</taxon>
        <taxon>Vitrella</taxon>
    </lineage>
</organism>
<dbReference type="Gene3D" id="2.170.270.10">
    <property type="entry name" value="SET domain"/>
    <property type="match status" value="1"/>
</dbReference>
<proteinExistence type="predicted"/>
<comment type="subcellular location">
    <subcellularLocation>
        <location evidence="1">Chromosome</location>
    </subcellularLocation>
    <subcellularLocation>
        <location evidence="3">Nucleus</location>
    </subcellularLocation>
</comment>
<dbReference type="SUPFAM" id="SSF88697">
    <property type="entry name" value="PUA domain-like"/>
    <property type="match status" value="1"/>
</dbReference>